<dbReference type="GO" id="GO:0008800">
    <property type="term" value="F:beta-lactamase activity"/>
    <property type="evidence" value="ECO:0007669"/>
    <property type="project" value="UniProtKB-EC"/>
</dbReference>
<dbReference type="GO" id="GO:0046677">
    <property type="term" value="P:response to antibiotic"/>
    <property type="evidence" value="ECO:0007669"/>
    <property type="project" value="InterPro"/>
</dbReference>
<dbReference type="InterPro" id="IPR045155">
    <property type="entry name" value="Beta-lactam_cat"/>
</dbReference>
<keyword evidence="2" id="KW-0378">Hydrolase</keyword>
<dbReference type="EC" id="3.5.2.6" evidence="2"/>
<protein>
    <submittedName>
        <fullName evidence="2">Beta-lactamase class A</fullName>
        <ecNumber evidence="2">3.5.2.6</ecNumber>
    </submittedName>
</protein>
<evidence type="ECO:0000313" key="3">
    <source>
        <dbReference type="Proteomes" id="UP000541033"/>
    </source>
</evidence>
<sequence length="263" mass="27544">MTDKPPVIAFCLLDSSGAILAARNEKRVFYAASTIKLGVAIAVLRAVDRGDLSLTAEVPSRHQFESRMQEAPPFEFVPGEIDEGFPPAGSPVTLATCLERMITVSSNEGTNILTELVGLDAVTNAFASLGATTARMTRLIGDYSAREAGYTHEASALDLATTMQAICSGNACSQDSTSLLLDHLRAQTYPVITAVVPANTDSGSKSGWVTDIEHDVAFIGTPGDPTSAMLAVCTEGLAPGPAHESIRGVAAALMRSPRTPPEP</sequence>
<feature type="domain" description="Beta-lactamase class A catalytic" evidence="1">
    <location>
        <begin position="21"/>
        <end position="234"/>
    </location>
</feature>
<proteinExistence type="predicted"/>
<dbReference type="Pfam" id="PF13354">
    <property type="entry name" value="Beta-lactamase2"/>
    <property type="match status" value="1"/>
</dbReference>
<dbReference type="Proteomes" id="UP000541033">
    <property type="component" value="Unassembled WGS sequence"/>
</dbReference>
<evidence type="ECO:0000313" key="2">
    <source>
        <dbReference type="EMBL" id="NIH52226.1"/>
    </source>
</evidence>
<dbReference type="PANTHER" id="PTHR35333:SF3">
    <property type="entry name" value="BETA-LACTAMASE-TYPE TRANSPEPTIDASE FOLD CONTAINING PROTEIN"/>
    <property type="match status" value="1"/>
</dbReference>
<dbReference type="InterPro" id="IPR012338">
    <property type="entry name" value="Beta-lactam/transpept-like"/>
</dbReference>
<dbReference type="InterPro" id="IPR000871">
    <property type="entry name" value="Beta-lactam_class-A"/>
</dbReference>
<gene>
    <name evidence="2" type="ORF">FHX76_000094</name>
</gene>
<accession>A0A7X5QYF4</accession>
<evidence type="ECO:0000259" key="1">
    <source>
        <dbReference type="Pfam" id="PF13354"/>
    </source>
</evidence>
<dbReference type="Gene3D" id="3.40.710.10">
    <property type="entry name" value="DD-peptidase/beta-lactamase superfamily"/>
    <property type="match status" value="1"/>
</dbReference>
<dbReference type="AlphaFoldDB" id="A0A7X5QYF4"/>
<name>A0A7X5QYF4_9MICO</name>
<keyword evidence="3" id="KW-1185">Reference proteome</keyword>
<dbReference type="GO" id="GO:0030655">
    <property type="term" value="P:beta-lactam antibiotic catabolic process"/>
    <property type="evidence" value="ECO:0007669"/>
    <property type="project" value="InterPro"/>
</dbReference>
<comment type="caution">
    <text evidence="2">The sequence shown here is derived from an EMBL/GenBank/DDBJ whole genome shotgun (WGS) entry which is preliminary data.</text>
</comment>
<dbReference type="PANTHER" id="PTHR35333">
    <property type="entry name" value="BETA-LACTAMASE"/>
    <property type="match status" value="1"/>
</dbReference>
<dbReference type="SUPFAM" id="SSF56601">
    <property type="entry name" value="beta-lactamase/transpeptidase-like"/>
    <property type="match status" value="1"/>
</dbReference>
<organism evidence="2 3">
    <name type="scientific">Lysinibacter cavernae</name>
    <dbReference type="NCBI Taxonomy" id="1640652"/>
    <lineage>
        <taxon>Bacteria</taxon>
        <taxon>Bacillati</taxon>
        <taxon>Actinomycetota</taxon>
        <taxon>Actinomycetes</taxon>
        <taxon>Micrococcales</taxon>
        <taxon>Microbacteriaceae</taxon>
        <taxon>Lysinibacter</taxon>
    </lineage>
</organism>
<reference evidence="2 3" key="1">
    <citation type="submission" date="2020-02" db="EMBL/GenBank/DDBJ databases">
        <title>Sequencing the genomes of 1000 actinobacteria strains.</title>
        <authorList>
            <person name="Klenk H.-P."/>
        </authorList>
    </citation>
    <scope>NUCLEOTIDE SEQUENCE [LARGE SCALE GENOMIC DNA]</scope>
    <source>
        <strain evidence="2 3">DSM 27960</strain>
    </source>
</reference>
<dbReference type="RefSeq" id="WP_167146465.1">
    <property type="nucleotide sequence ID" value="NZ_JAAMOX010000001.1"/>
</dbReference>
<dbReference type="EMBL" id="JAAMOX010000001">
    <property type="protein sequence ID" value="NIH52226.1"/>
    <property type="molecule type" value="Genomic_DNA"/>
</dbReference>